<dbReference type="Gramene" id="Pp3c12_22660V3.1">
    <property type="protein sequence ID" value="Pp3c12_22660V3.1"/>
    <property type="gene ID" value="Pp3c12_22660"/>
</dbReference>
<protein>
    <submittedName>
        <fullName evidence="2 3">Uncharacterized protein</fullName>
    </submittedName>
</protein>
<dbReference type="EnsemblPlants" id="Pp3c12_22660V3.4">
    <property type="protein sequence ID" value="Pp3c12_22660V3.4"/>
    <property type="gene ID" value="Pp3c12_22660"/>
</dbReference>
<proteinExistence type="predicted"/>
<dbReference type="RefSeq" id="XP_073394076.1">
    <property type="nucleotide sequence ID" value="XM_073537975.1"/>
</dbReference>
<sequence>MAGLFVASFLPECHISSSQEEVLVNLGGGWERSGHYNLDDTPSQNLLHSSPSEAQQYLLDLNAGPALSYKADSGSESSEDEADMGYTQEPVEWISPASTPQTSPQTVAGVEDGLALVKEDSYVAAFESDRSQSPSQDWQGQDEQPSPIRQGPDMGMSAEFLTQPASGVVDSQFPFSEDLGGSEDLGSQILDRKTIPESGFIEKPLLLPTIPESISSLSASPTAVPISMLESSIQPFSQPAVETQPLESLGEFQQGNKGNELSKSTPVTDNDRGSLGTAEQHLQGRGENELPIDSLLPSGDRRDLRFTEQERERLMISNDVSHLETQKDGSAVPEKPQVASPSSTASGFENGNGEQAQGGSGEPEFVPRTLKRVCCAEDMYGQRKLQRIEDSPVRTRIFPKTVMDVVRSRSRPLSDSLVDDECNILSMIMRTGVSFPPFVHEKSSV</sequence>
<feature type="compositionally biased region" description="Polar residues" evidence="1">
    <location>
        <begin position="131"/>
        <end position="144"/>
    </location>
</feature>
<feature type="compositionally biased region" description="Polar residues" evidence="1">
    <location>
        <begin position="339"/>
        <end position="355"/>
    </location>
</feature>
<dbReference type="Proteomes" id="UP000006727">
    <property type="component" value="Chromosome 12"/>
</dbReference>
<feature type="compositionally biased region" description="Polar residues" evidence="1">
    <location>
        <begin position="252"/>
        <end position="268"/>
    </location>
</feature>
<dbReference type="EnsemblPlants" id="Pp3c12_22660V3.1">
    <property type="protein sequence ID" value="Pp3c12_22660V3.1"/>
    <property type="gene ID" value="Pp3c12_22660"/>
</dbReference>
<dbReference type="EnsemblPlants" id="Pp3c12_22660V3.2">
    <property type="protein sequence ID" value="Pp3c12_22660V3.2"/>
    <property type="gene ID" value="Pp3c12_22660"/>
</dbReference>
<dbReference type="RefSeq" id="XP_024391789.1">
    <property type="nucleotide sequence ID" value="XM_024536021.2"/>
</dbReference>
<feature type="region of interest" description="Disordered" evidence="1">
    <location>
        <begin position="315"/>
        <end position="365"/>
    </location>
</feature>
<evidence type="ECO:0000313" key="4">
    <source>
        <dbReference type="Proteomes" id="UP000006727"/>
    </source>
</evidence>
<dbReference type="Gramene" id="Pp3c12_22660V3.2">
    <property type="protein sequence ID" value="Pp3c12_22660V3.2"/>
    <property type="gene ID" value="Pp3c12_22660"/>
</dbReference>
<feature type="region of interest" description="Disordered" evidence="1">
    <location>
        <begin position="126"/>
        <end position="156"/>
    </location>
</feature>
<feature type="region of interest" description="Disordered" evidence="1">
    <location>
        <begin position="252"/>
        <end position="301"/>
    </location>
</feature>
<evidence type="ECO:0000313" key="3">
    <source>
        <dbReference type="EnsemblPlants" id="Pp3c12_22660V3.1"/>
    </source>
</evidence>
<organism evidence="2">
    <name type="scientific">Physcomitrium patens</name>
    <name type="common">Spreading-leaved earth moss</name>
    <name type="synonym">Physcomitrella patens</name>
    <dbReference type="NCBI Taxonomy" id="3218"/>
    <lineage>
        <taxon>Eukaryota</taxon>
        <taxon>Viridiplantae</taxon>
        <taxon>Streptophyta</taxon>
        <taxon>Embryophyta</taxon>
        <taxon>Bryophyta</taxon>
        <taxon>Bryophytina</taxon>
        <taxon>Bryopsida</taxon>
        <taxon>Funariidae</taxon>
        <taxon>Funariales</taxon>
        <taxon>Funariaceae</taxon>
        <taxon>Physcomitrium</taxon>
    </lineage>
</organism>
<reference evidence="2 4" key="1">
    <citation type="journal article" date="2008" name="Science">
        <title>The Physcomitrella genome reveals evolutionary insights into the conquest of land by plants.</title>
        <authorList>
            <person name="Rensing S."/>
            <person name="Lang D."/>
            <person name="Zimmer A."/>
            <person name="Terry A."/>
            <person name="Salamov A."/>
            <person name="Shapiro H."/>
            <person name="Nishiyama T."/>
            <person name="Perroud P.-F."/>
            <person name="Lindquist E."/>
            <person name="Kamisugi Y."/>
            <person name="Tanahashi T."/>
            <person name="Sakakibara K."/>
            <person name="Fujita T."/>
            <person name="Oishi K."/>
            <person name="Shin-I T."/>
            <person name="Kuroki Y."/>
            <person name="Toyoda A."/>
            <person name="Suzuki Y."/>
            <person name="Hashimoto A."/>
            <person name="Yamaguchi K."/>
            <person name="Sugano A."/>
            <person name="Kohara Y."/>
            <person name="Fujiyama A."/>
            <person name="Anterola A."/>
            <person name="Aoki S."/>
            <person name="Ashton N."/>
            <person name="Barbazuk W.B."/>
            <person name="Barker E."/>
            <person name="Bennetzen J."/>
            <person name="Bezanilla M."/>
            <person name="Blankenship R."/>
            <person name="Cho S.H."/>
            <person name="Dutcher S."/>
            <person name="Estelle M."/>
            <person name="Fawcett J.A."/>
            <person name="Gundlach H."/>
            <person name="Hanada K."/>
            <person name="Heyl A."/>
            <person name="Hicks K.A."/>
            <person name="Hugh J."/>
            <person name="Lohr M."/>
            <person name="Mayer K."/>
            <person name="Melkozernov A."/>
            <person name="Murata T."/>
            <person name="Nelson D."/>
            <person name="Pils B."/>
            <person name="Prigge M."/>
            <person name="Reiss B."/>
            <person name="Renner T."/>
            <person name="Rombauts S."/>
            <person name="Rushton P."/>
            <person name="Sanderfoot A."/>
            <person name="Schween G."/>
            <person name="Shiu S.-H."/>
            <person name="Stueber K."/>
            <person name="Theodoulou F.L."/>
            <person name="Tu H."/>
            <person name="Van de Peer Y."/>
            <person name="Verrier P.J."/>
            <person name="Waters E."/>
            <person name="Wood A."/>
            <person name="Yang L."/>
            <person name="Cove D."/>
            <person name="Cuming A."/>
            <person name="Hasebe M."/>
            <person name="Lucas S."/>
            <person name="Mishler D.B."/>
            <person name="Reski R."/>
            <person name="Grigoriev I."/>
            <person name="Quatrano R.S."/>
            <person name="Boore J.L."/>
        </authorList>
    </citation>
    <scope>NUCLEOTIDE SEQUENCE [LARGE SCALE GENOMIC DNA]</scope>
    <source>
        <strain evidence="3 4">cv. Gransden 2004</strain>
    </source>
</reference>
<evidence type="ECO:0000256" key="1">
    <source>
        <dbReference type="SAM" id="MobiDB-lite"/>
    </source>
</evidence>
<name>A0A2K1JRR7_PHYPA</name>
<dbReference type="AlphaFoldDB" id="A0A2K1JRR7"/>
<keyword evidence="4" id="KW-1185">Reference proteome</keyword>
<dbReference type="OrthoDB" id="1988216at2759"/>
<evidence type="ECO:0000313" key="2">
    <source>
        <dbReference type="EMBL" id="PNR44228.1"/>
    </source>
</evidence>
<dbReference type="PaxDb" id="3218-PP1S118_188V6.1"/>
<accession>A0A2K1JRR7</accession>
<dbReference type="EnsemblPlants" id="Pp3c12_22660V3.3">
    <property type="protein sequence ID" value="Pp3c12_22660V3.3"/>
    <property type="gene ID" value="Pp3c12_22660"/>
</dbReference>
<dbReference type="GeneID" id="112290067"/>
<dbReference type="Gramene" id="Pp3c12_22660V3.4">
    <property type="protein sequence ID" value="Pp3c12_22660V3.4"/>
    <property type="gene ID" value="Pp3c12_22660"/>
</dbReference>
<reference evidence="3" key="3">
    <citation type="submission" date="2020-12" db="UniProtKB">
        <authorList>
            <consortium name="EnsemblPlants"/>
        </authorList>
    </citation>
    <scope>IDENTIFICATION</scope>
</reference>
<gene>
    <name evidence="3" type="primary">LOC112290067</name>
    <name evidence="2" type="ORF">PHYPA_016612</name>
</gene>
<dbReference type="Gramene" id="Pp3c12_22660V3.3">
    <property type="protein sequence ID" value="Pp3c12_22660V3.3"/>
    <property type="gene ID" value="Pp3c12_22660"/>
</dbReference>
<reference evidence="2 4" key="2">
    <citation type="journal article" date="2018" name="Plant J.">
        <title>The Physcomitrella patens chromosome-scale assembly reveals moss genome structure and evolution.</title>
        <authorList>
            <person name="Lang D."/>
            <person name="Ullrich K.K."/>
            <person name="Murat F."/>
            <person name="Fuchs J."/>
            <person name="Jenkins J."/>
            <person name="Haas F.B."/>
            <person name="Piednoel M."/>
            <person name="Gundlach H."/>
            <person name="Van Bel M."/>
            <person name="Meyberg R."/>
            <person name="Vives C."/>
            <person name="Morata J."/>
            <person name="Symeonidi A."/>
            <person name="Hiss M."/>
            <person name="Muchero W."/>
            <person name="Kamisugi Y."/>
            <person name="Saleh O."/>
            <person name="Blanc G."/>
            <person name="Decker E.L."/>
            <person name="van Gessel N."/>
            <person name="Grimwood J."/>
            <person name="Hayes R.D."/>
            <person name="Graham S.W."/>
            <person name="Gunter L.E."/>
            <person name="McDaniel S.F."/>
            <person name="Hoernstein S.N.W."/>
            <person name="Larsson A."/>
            <person name="Li F.W."/>
            <person name="Perroud P.F."/>
            <person name="Phillips J."/>
            <person name="Ranjan P."/>
            <person name="Rokshar D.S."/>
            <person name="Rothfels C.J."/>
            <person name="Schneider L."/>
            <person name="Shu S."/>
            <person name="Stevenson D.W."/>
            <person name="Thummler F."/>
            <person name="Tillich M."/>
            <person name="Villarreal Aguilar J.C."/>
            <person name="Widiez T."/>
            <person name="Wong G.K."/>
            <person name="Wymore A."/>
            <person name="Zhang Y."/>
            <person name="Zimmer A.D."/>
            <person name="Quatrano R.S."/>
            <person name="Mayer K.F.X."/>
            <person name="Goodstein D."/>
            <person name="Casacuberta J.M."/>
            <person name="Vandepoele K."/>
            <person name="Reski R."/>
            <person name="Cuming A.C."/>
            <person name="Tuskan G.A."/>
            <person name="Maumus F."/>
            <person name="Salse J."/>
            <person name="Schmutz J."/>
            <person name="Rensing S.A."/>
        </authorList>
    </citation>
    <scope>NUCLEOTIDE SEQUENCE [LARGE SCALE GENOMIC DNA]</scope>
    <source>
        <strain evidence="3 4">cv. Gransden 2004</strain>
    </source>
</reference>
<dbReference type="EMBL" id="ABEU02000012">
    <property type="protein sequence ID" value="PNR44228.1"/>
    <property type="molecule type" value="Genomic_DNA"/>
</dbReference>